<name>A0A1F6U338_9PROT</name>
<sequence length="77" mass="8027">MGTTAGTTAVLASNLVYHPFGPVKSLTYGNGKTLNTLVDTAYRPTLRSDGSGAYFQNITAYDAADNPTQLYAPGLGP</sequence>
<dbReference type="Proteomes" id="UP000179037">
    <property type="component" value="Unassembled WGS sequence"/>
</dbReference>
<reference evidence="1 2" key="1">
    <citation type="journal article" date="2016" name="Nat. Commun.">
        <title>Thousands of microbial genomes shed light on interconnected biogeochemical processes in an aquifer system.</title>
        <authorList>
            <person name="Anantharaman K."/>
            <person name="Brown C.T."/>
            <person name="Hug L.A."/>
            <person name="Sharon I."/>
            <person name="Castelle C.J."/>
            <person name="Probst A.J."/>
            <person name="Thomas B.C."/>
            <person name="Singh A."/>
            <person name="Wilkins M.J."/>
            <person name="Karaoz U."/>
            <person name="Brodie E.L."/>
            <person name="Williams K.H."/>
            <person name="Hubbard S.S."/>
            <person name="Banfield J.F."/>
        </authorList>
    </citation>
    <scope>NUCLEOTIDE SEQUENCE [LARGE SCALE GENOMIC DNA]</scope>
</reference>
<evidence type="ECO:0000313" key="2">
    <source>
        <dbReference type="Proteomes" id="UP000179037"/>
    </source>
</evidence>
<accession>A0A1F6U338</accession>
<evidence type="ECO:0008006" key="3">
    <source>
        <dbReference type="Google" id="ProtNLM"/>
    </source>
</evidence>
<dbReference type="AlphaFoldDB" id="A0A1F6U338"/>
<gene>
    <name evidence="1" type="ORF">A3A87_02705</name>
</gene>
<protein>
    <recommendedName>
        <fullName evidence="3">RHS repeat-associated core domain-containing protein</fullName>
    </recommendedName>
</protein>
<organism evidence="1 2">
    <name type="scientific">Candidatus Muproteobacteria bacterium RIFCSPLOWO2_01_FULL_60_18</name>
    <dbReference type="NCBI Taxonomy" id="1817768"/>
    <lineage>
        <taxon>Bacteria</taxon>
        <taxon>Pseudomonadati</taxon>
        <taxon>Pseudomonadota</taxon>
        <taxon>Candidatus Muproteobacteria</taxon>
    </lineage>
</organism>
<comment type="caution">
    <text evidence="1">The sequence shown here is derived from an EMBL/GenBank/DDBJ whole genome shotgun (WGS) entry which is preliminary data.</text>
</comment>
<evidence type="ECO:0000313" key="1">
    <source>
        <dbReference type="EMBL" id="OGI51788.1"/>
    </source>
</evidence>
<dbReference type="EMBL" id="MFTC01000033">
    <property type="protein sequence ID" value="OGI51788.1"/>
    <property type="molecule type" value="Genomic_DNA"/>
</dbReference>
<proteinExistence type="predicted"/>